<sequence>MKRILMLTVLLTLSFTVTAQEKITEGVITLKQTYNSSDEATQAQLAMMGEMITTTFFKGKKSRVEVSNPMSGDITVITDSDSMESLTLMDNPMLGKKYQKQTIEEPKDKSEDYKVVEGSDTKTILGYKCKQKSLTISEGGNNIKMVMYVTDKIAPVLSQQNAQFGNDLGGFPLYTEMTMTQGGIEVKVISEVTEVKSEKVDDSKFSLTPPEGYSKMEGM</sequence>
<proteinExistence type="predicted"/>
<keyword evidence="2" id="KW-0732">Signal</keyword>
<feature type="domain" description="DUF4412" evidence="3">
    <location>
        <begin position="48"/>
        <end position="213"/>
    </location>
</feature>
<feature type="signal peptide" evidence="2">
    <location>
        <begin position="1"/>
        <end position="19"/>
    </location>
</feature>
<dbReference type="EMBL" id="JAZHOU010000006">
    <property type="protein sequence ID" value="MEF3080279.1"/>
    <property type="molecule type" value="Genomic_DNA"/>
</dbReference>
<evidence type="ECO:0000313" key="5">
    <source>
        <dbReference type="Proteomes" id="UP001356704"/>
    </source>
</evidence>
<dbReference type="InterPro" id="IPR025524">
    <property type="entry name" value="DUF4412"/>
</dbReference>
<evidence type="ECO:0000256" key="2">
    <source>
        <dbReference type="SAM" id="SignalP"/>
    </source>
</evidence>
<feature type="region of interest" description="Disordered" evidence="1">
    <location>
        <begin position="199"/>
        <end position="219"/>
    </location>
</feature>
<gene>
    <name evidence="4" type="ORF">V1468_14785</name>
</gene>
<name>A0ABU7W8H9_9FLAO</name>
<evidence type="ECO:0000313" key="4">
    <source>
        <dbReference type="EMBL" id="MEF3080279.1"/>
    </source>
</evidence>
<accession>A0ABU7W8H9</accession>
<feature type="chain" id="PRO_5047102825" evidence="2">
    <location>
        <begin position="20"/>
        <end position="219"/>
    </location>
</feature>
<comment type="caution">
    <text evidence="4">The sequence shown here is derived from an EMBL/GenBank/DDBJ whole genome shotgun (WGS) entry which is preliminary data.</text>
</comment>
<protein>
    <submittedName>
        <fullName evidence="4">DUF4412 domain-containing protein</fullName>
    </submittedName>
</protein>
<evidence type="ECO:0000256" key="1">
    <source>
        <dbReference type="SAM" id="MobiDB-lite"/>
    </source>
</evidence>
<evidence type="ECO:0000259" key="3">
    <source>
        <dbReference type="Pfam" id="PF14371"/>
    </source>
</evidence>
<organism evidence="4 5">
    <name type="scientific">Winogradskyella poriferorum</name>
    <dbReference type="NCBI Taxonomy" id="307627"/>
    <lineage>
        <taxon>Bacteria</taxon>
        <taxon>Pseudomonadati</taxon>
        <taxon>Bacteroidota</taxon>
        <taxon>Flavobacteriia</taxon>
        <taxon>Flavobacteriales</taxon>
        <taxon>Flavobacteriaceae</taxon>
        <taxon>Winogradskyella</taxon>
    </lineage>
</organism>
<dbReference type="RefSeq" id="WP_331810980.1">
    <property type="nucleotide sequence ID" value="NZ_JAZHOU010000006.1"/>
</dbReference>
<reference evidence="4 5" key="1">
    <citation type="submission" date="2024-02" db="EMBL/GenBank/DDBJ databases">
        <title>Winogradskyella poriferorum JCM 12885.</title>
        <authorList>
            <person name="Zhang D.-F."/>
            <person name="Fu Z.-Y."/>
        </authorList>
    </citation>
    <scope>NUCLEOTIDE SEQUENCE [LARGE SCALE GENOMIC DNA]</scope>
    <source>
        <strain evidence="4 5">JCM 12885</strain>
    </source>
</reference>
<keyword evidence="5" id="KW-1185">Reference proteome</keyword>
<dbReference type="Pfam" id="PF14371">
    <property type="entry name" value="DUF4412"/>
    <property type="match status" value="1"/>
</dbReference>
<dbReference type="Proteomes" id="UP001356704">
    <property type="component" value="Unassembled WGS sequence"/>
</dbReference>